<dbReference type="Proteomes" id="UP000054092">
    <property type="component" value="Unassembled WGS sequence"/>
</dbReference>
<protein>
    <submittedName>
        <fullName evidence="2">ChAPs (Chs5p-Arf1p-binding proteins)</fullName>
    </submittedName>
</protein>
<proteinExistence type="predicted"/>
<feature type="repeat" description="TPR" evidence="1">
    <location>
        <begin position="157"/>
        <end position="190"/>
    </location>
</feature>
<gene>
    <name evidence="2" type="ORF">XD94_0673</name>
</gene>
<dbReference type="Pfam" id="PF13181">
    <property type="entry name" value="TPR_8"/>
    <property type="match status" value="1"/>
</dbReference>
<dbReference type="PATRIC" id="fig|1184387.3.peg.1054"/>
<reference evidence="3" key="1">
    <citation type="journal article" date="2015" name="MBio">
        <title>Genome-Resolved Metagenomic Analysis Reveals Roles for Candidate Phyla and Other Microbial Community Members in Biogeochemical Transformations in Oil Reservoirs.</title>
        <authorList>
            <person name="Hu P."/>
            <person name="Tom L."/>
            <person name="Singh A."/>
            <person name="Thomas B.C."/>
            <person name="Baker B.J."/>
            <person name="Piceno Y.M."/>
            <person name="Andersen G.L."/>
            <person name="Banfield J.F."/>
        </authorList>
    </citation>
    <scope>NUCLEOTIDE SEQUENCE [LARGE SCALE GENOMIC DNA]</scope>
</reference>
<feature type="repeat" description="TPR" evidence="1">
    <location>
        <begin position="225"/>
        <end position="258"/>
    </location>
</feature>
<dbReference type="PANTHER" id="PTHR12558:SF13">
    <property type="entry name" value="CELL DIVISION CYCLE PROTEIN 27 HOMOLOG"/>
    <property type="match status" value="1"/>
</dbReference>
<dbReference type="Pfam" id="PF14559">
    <property type="entry name" value="TPR_19"/>
    <property type="match status" value="1"/>
</dbReference>
<dbReference type="InterPro" id="IPR011990">
    <property type="entry name" value="TPR-like_helical_dom_sf"/>
</dbReference>
<evidence type="ECO:0000313" key="3">
    <source>
        <dbReference type="Proteomes" id="UP000054092"/>
    </source>
</evidence>
<evidence type="ECO:0000313" key="2">
    <source>
        <dbReference type="EMBL" id="KUK80970.1"/>
    </source>
</evidence>
<name>A0A101HR80_9BACT</name>
<evidence type="ECO:0000256" key="1">
    <source>
        <dbReference type="PROSITE-ProRule" id="PRU00339"/>
    </source>
</evidence>
<dbReference type="InterPro" id="IPR019734">
    <property type="entry name" value="TPR_rpt"/>
</dbReference>
<dbReference type="PROSITE" id="PS50293">
    <property type="entry name" value="TPR_REGION"/>
    <property type="match status" value="1"/>
</dbReference>
<dbReference type="Gene3D" id="1.25.40.10">
    <property type="entry name" value="Tetratricopeptide repeat domain"/>
    <property type="match status" value="1"/>
</dbReference>
<feature type="repeat" description="TPR" evidence="1">
    <location>
        <begin position="191"/>
        <end position="224"/>
    </location>
</feature>
<comment type="caution">
    <text evidence="2">The sequence shown here is derived from an EMBL/GenBank/DDBJ whole genome shotgun (WGS) entry which is preliminary data.</text>
</comment>
<accession>A0A101HR80</accession>
<dbReference type="SUPFAM" id="SSF48452">
    <property type="entry name" value="TPR-like"/>
    <property type="match status" value="1"/>
</dbReference>
<dbReference type="AlphaFoldDB" id="A0A101HR80"/>
<dbReference type="SMART" id="SM00028">
    <property type="entry name" value="TPR"/>
    <property type="match status" value="3"/>
</dbReference>
<sequence>MLDVRKVTLIVIKRGIFSTKDSEKRCHMEIIRLKYGENTFAITETLPFSIAILDQIYDGDIYLAIDDLKGSKIEGDLICIKNLANLFDDIITPENYAPIEVEEFKEYLRETDLTIKSFPRGTFSGFQDKVLAIADRGDYESAQQFLDMLLEASVDKATVCELKGTVFLESGNEDEGINWLQRALKIDPSLVTAYSFLGQTFYNRGEFNEAAAYWEKEIALSPDHLVTYFMLTDAYINAGRMEEALNVLKSLSERDPDSILTKVEMAELYGKMGNSEMRKKMEEEVLSARPVYINDMEPWAKVQFKHSNFDVVEESAKKFLNDDPDRPELKMLLVVTFMKKGKCSEAKRLLEGFESEQVWYYYGKKELFDEYLTEEERRRCGII</sequence>
<dbReference type="EMBL" id="LGGP01000093">
    <property type="protein sequence ID" value="KUK80970.1"/>
    <property type="molecule type" value="Genomic_DNA"/>
</dbReference>
<dbReference type="PANTHER" id="PTHR12558">
    <property type="entry name" value="CELL DIVISION CYCLE 16,23,27"/>
    <property type="match status" value="1"/>
</dbReference>
<dbReference type="PROSITE" id="PS50005">
    <property type="entry name" value="TPR"/>
    <property type="match status" value="3"/>
</dbReference>
<keyword evidence="1" id="KW-0802">TPR repeat</keyword>
<organism evidence="2 3">
    <name type="scientific">Mesotoga prima</name>
    <dbReference type="NCBI Taxonomy" id="1184387"/>
    <lineage>
        <taxon>Bacteria</taxon>
        <taxon>Thermotogati</taxon>
        <taxon>Thermotogota</taxon>
        <taxon>Thermotogae</taxon>
        <taxon>Kosmotogales</taxon>
        <taxon>Kosmotogaceae</taxon>
        <taxon>Mesotoga</taxon>
    </lineage>
</organism>